<feature type="transmembrane region" description="Helical" evidence="1">
    <location>
        <begin position="44"/>
        <end position="63"/>
    </location>
</feature>
<reference evidence="2 3" key="1">
    <citation type="submission" date="2019-04" db="EMBL/GenBank/DDBJ databases">
        <title>Microbes associate with the intestines of laboratory mice.</title>
        <authorList>
            <person name="Navarre W."/>
            <person name="Wong E."/>
            <person name="Huang K.C."/>
            <person name="Tropini C."/>
            <person name="Ng K."/>
            <person name="Yu B."/>
        </authorList>
    </citation>
    <scope>NUCLEOTIDE SEQUENCE [LARGE SCALE GENOMIC DNA]</scope>
    <source>
        <strain evidence="2 3">NM87_A27A</strain>
    </source>
</reference>
<dbReference type="AlphaFoldDB" id="A0A4S4F4I4"/>
<keyword evidence="1" id="KW-0472">Membrane</keyword>
<feature type="transmembrane region" description="Helical" evidence="1">
    <location>
        <begin position="12"/>
        <end position="32"/>
    </location>
</feature>
<proteinExistence type="predicted"/>
<protein>
    <submittedName>
        <fullName evidence="2">Uncharacterized protein</fullName>
    </submittedName>
</protein>
<gene>
    <name evidence="2" type="ORF">E5991_07930</name>
</gene>
<evidence type="ECO:0000256" key="1">
    <source>
        <dbReference type="SAM" id="Phobius"/>
    </source>
</evidence>
<dbReference type="EMBL" id="SSTF01000024">
    <property type="protein sequence ID" value="THG24548.1"/>
    <property type="molecule type" value="Genomic_DNA"/>
</dbReference>
<keyword evidence="1" id="KW-1133">Transmembrane helix</keyword>
<keyword evidence="1" id="KW-0812">Transmembrane</keyword>
<dbReference type="Proteomes" id="UP000306798">
    <property type="component" value="Unassembled WGS sequence"/>
</dbReference>
<evidence type="ECO:0000313" key="3">
    <source>
        <dbReference type="Proteomes" id="UP000306798"/>
    </source>
</evidence>
<accession>A0A4S4F4I4</accession>
<comment type="caution">
    <text evidence="2">The sequence shown here is derived from an EMBL/GenBank/DDBJ whole genome shotgun (WGS) entry which is preliminary data.</text>
</comment>
<sequence length="64" mass="6692">MLTDVLDLLKQFAIIGGMVMIVWGAIITGSAMREQEGPQITKGVWTIVGGALICAAGVLFSTVV</sequence>
<organism evidence="2 3">
    <name type="scientific">Bifidobacterium pseudolongum</name>
    <dbReference type="NCBI Taxonomy" id="1694"/>
    <lineage>
        <taxon>Bacteria</taxon>
        <taxon>Bacillati</taxon>
        <taxon>Actinomycetota</taxon>
        <taxon>Actinomycetes</taxon>
        <taxon>Bifidobacteriales</taxon>
        <taxon>Bifidobacteriaceae</taxon>
        <taxon>Bifidobacterium</taxon>
    </lineage>
</organism>
<name>A0A4S4F4I4_9BIFI</name>
<evidence type="ECO:0000313" key="2">
    <source>
        <dbReference type="EMBL" id="THG24548.1"/>
    </source>
</evidence>